<dbReference type="InterPro" id="IPR000719">
    <property type="entry name" value="Prot_kinase_dom"/>
</dbReference>
<dbReference type="InterPro" id="IPR050167">
    <property type="entry name" value="Ser_Thr_protein_kinase"/>
</dbReference>
<organism evidence="2 3">
    <name type="scientific">Gigaspora rosea</name>
    <dbReference type="NCBI Taxonomy" id="44941"/>
    <lineage>
        <taxon>Eukaryota</taxon>
        <taxon>Fungi</taxon>
        <taxon>Fungi incertae sedis</taxon>
        <taxon>Mucoromycota</taxon>
        <taxon>Glomeromycotina</taxon>
        <taxon>Glomeromycetes</taxon>
        <taxon>Diversisporales</taxon>
        <taxon>Gigasporaceae</taxon>
        <taxon>Gigaspora</taxon>
    </lineage>
</organism>
<dbReference type="PRINTS" id="PR00109">
    <property type="entry name" value="TYRKINASE"/>
</dbReference>
<dbReference type="GO" id="GO:0005737">
    <property type="term" value="C:cytoplasm"/>
    <property type="evidence" value="ECO:0007669"/>
    <property type="project" value="TreeGrafter"/>
</dbReference>
<keyword evidence="2" id="KW-0418">Kinase</keyword>
<dbReference type="AlphaFoldDB" id="A0A397VTU8"/>
<protein>
    <submittedName>
        <fullName evidence="2">Kinase-like domain-containing protein</fullName>
    </submittedName>
</protein>
<dbReference type="OrthoDB" id="2445161at2759"/>
<comment type="caution">
    <text evidence="2">The sequence shown here is derived from an EMBL/GenBank/DDBJ whole genome shotgun (WGS) entry which is preliminary data.</text>
</comment>
<dbReference type="STRING" id="44941.A0A397VTU8"/>
<dbReference type="Gene3D" id="1.10.510.10">
    <property type="entry name" value="Transferase(Phosphotransferase) domain 1"/>
    <property type="match status" value="1"/>
</dbReference>
<dbReference type="PANTHER" id="PTHR23257:SF974">
    <property type="entry name" value="RECEPTOR-INTERACTING SERINE_THREONINE-PROTEIN KINASE 3"/>
    <property type="match status" value="1"/>
</dbReference>
<dbReference type="PANTHER" id="PTHR23257">
    <property type="entry name" value="SERINE-THREONINE PROTEIN KINASE"/>
    <property type="match status" value="1"/>
</dbReference>
<dbReference type="PROSITE" id="PS50011">
    <property type="entry name" value="PROTEIN_KINASE_DOM"/>
    <property type="match status" value="1"/>
</dbReference>
<proteinExistence type="predicted"/>
<sequence length="174" mass="20196">ILKGLQFLHSKNIIHRDLHSKNVLIHNGNALLADFGLSKSLLETNDGHTSEVRGVQAYVDPLLLDKTFNPHTELSDIYSFGVLMWEIYTCRQPFDGRNDKNLTLELCFGMREKRIEGMPLSYSSIYEKCWDKDPAFRPKLTVAGRNVDLLIYARKYKIYIIRQFARGVTLVIWY</sequence>
<reference evidence="2 3" key="1">
    <citation type="submission" date="2018-06" db="EMBL/GenBank/DDBJ databases">
        <title>Comparative genomics reveals the genomic features of Rhizophagus irregularis, R. cerebriforme, R. diaphanum and Gigaspora rosea, and their symbiotic lifestyle signature.</title>
        <authorList>
            <person name="Morin E."/>
            <person name="San Clemente H."/>
            <person name="Chen E.C.H."/>
            <person name="De La Providencia I."/>
            <person name="Hainaut M."/>
            <person name="Kuo A."/>
            <person name="Kohler A."/>
            <person name="Murat C."/>
            <person name="Tang N."/>
            <person name="Roy S."/>
            <person name="Loubradou J."/>
            <person name="Henrissat B."/>
            <person name="Grigoriev I.V."/>
            <person name="Corradi N."/>
            <person name="Roux C."/>
            <person name="Martin F.M."/>
        </authorList>
    </citation>
    <scope>NUCLEOTIDE SEQUENCE [LARGE SCALE GENOMIC DNA]</scope>
    <source>
        <strain evidence="2 3">DAOM 194757</strain>
    </source>
</reference>
<name>A0A397VTU8_9GLOM</name>
<evidence type="ECO:0000313" key="3">
    <source>
        <dbReference type="Proteomes" id="UP000266673"/>
    </source>
</evidence>
<feature type="domain" description="Protein kinase" evidence="1">
    <location>
        <begin position="1"/>
        <end position="151"/>
    </location>
</feature>
<feature type="non-terminal residue" evidence="2">
    <location>
        <position position="1"/>
    </location>
</feature>
<dbReference type="Proteomes" id="UP000266673">
    <property type="component" value="Unassembled WGS sequence"/>
</dbReference>
<dbReference type="InterPro" id="IPR001245">
    <property type="entry name" value="Ser-Thr/Tyr_kinase_cat_dom"/>
</dbReference>
<dbReference type="Pfam" id="PF07714">
    <property type="entry name" value="PK_Tyr_Ser-Thr"/>
    <property type="match status" value="1"/>
</dbReference>
<keyword evidence="2" id="KW-0808">Transferase</keyword>
<accession>A0A397VTU8</accession>
<dbReference type="SUPFAM" id="SSF56112">
    <property type="entry name" value="Protein kinase-like (PK-like)"/>
    <property type="match status" value="1"/>
</dbReference>
<gene>
    <name evidence="2" type="ORF">C2G38_1955642</name>
</gene>
<dbReference type="GO" id="GO:0005524">
    <property type="term" value="F:ATP binding"/>
    <property type="evidence" value="ECO:0007669"/>
    <property type="project" value="InterPro"/>
</dbReference>
<evidence type="ECO:0000313" key="2">
    <source>
        <dbReference type="EMBL" id="RIB25990.1"/>
    </source>
</evidence>
<dbReference type="EMBL" id="QKWP01000153">
    <property type="protein sequence ID" value="RIB25990.1"/>
    <property type="molecule type" value="Genomic_DNA"/>
</dbReference>
<evidence type="ECO:0000259" key="1">
    <source>
        <dbReference type="PROSITE" id="PS50011"/>
    </source>
</evidence>
<dbReference type="GO" id="GO:0004672">
    <property type="term" value="F:protein kinase activity"/>
    <property type="evidence" value="ECO:0007669"/>
    <property type="project" value="InterPro"/>
</dbReference>
<keyword evidence="3" id="KW-1185">Reference proteome</keyword>
<dbReference type="GO" id="GO:0007165">
    <property type="term" value="P:signal transduction"/>
    <property type="evidence" value="ECO:0007669"/>
    <property type="project" value="TreeGrafter"/>
</dbReference>
<dbReference type="InterPro" id="IPR011009">
    <property type="entry name" value="Kinase-like_dom_sf"/>
</dbReference>